<organism evidence="18 19">
    <name type="scientific">Elysia marginata</name>
    <dbReference type="NCBI Taxonomy" id="1093978"/>
    <lineage>
        <taxon>Eukaryota</taxon>
        <taxon>Metazoa</taxon>
        <taxon>Spiralia</taxon>
        <taxon>Lophotrochozoa</taxon>
        <taxon>Mollusca</taxon>
        <taxon>Gastropoda</taxon>
        <taxon>Heterobranchia</taxon>
        <taxon>Euthyneura</taxon>
        <taxon>Panpulmonata</taxon>
        <taxon>Sacoglossa</taxon>
        <taxon>Placobranchoidea</taxon>
        <taxon>Plakobranchidae</taxon>
        <taxon>Elysia</taxon>
    </lineage>
</organism>
<proteinExistence type="inferred from homology"/>
<feature type="domain" description="C2H2-type" evidence="17">
    <location>
        <begin position="212"/>
        <end position="240"/>
    </location>
</feature>
<evidence type="ECO:0000256" key="11">
    <source>
        <dbReference type="ARBA" id="ARBA00023125"/>
    </source>
</evidence>
<evidence type="ECO:0000313" key="18">
    <source>
        <dbReference type="EMBL" id="GFR69761.1"/>
    </source>
</evidence>
<feature type="domain" description="C2H2-type" evidence="17">
    <location>
        <begin position="1369"/>
        <end position="1396"/>
    </location>
</feature>
<keyword evidence="8" id="KW-0221">Differentiation</keyword>
<keyword evidence="9" id="KW-0862">Zinc</keyword>
<dbReference type="SMART" id="SM00355">
    <property type="entry name" value="ZnF_C2H2"/>
    <property type="match status" value="28"/>
</dbReference>
<comment type="subcellular location">
    <subcellularLocation>
        <location evidence="1">Nucleus</location>
    </subcellularLocation>
</comment>
<keyword evidence="3" id="KW-0217">Developmental protein</keyword>
<feature type="domain" description="C2H2-type" evidence="17">
    <location>
        <begin position="922"/>
        <end position="949"/>
    </location>
</feature>
<feature type="domain" description="C2H2-type" evidence="17">
    <location>
        <begin position="607"/>
        <end position="634"/>
    </location>
</feature>
<evidence type="ECO:0000256" key="7">
    <source>
        <dbReference type="ARBA" id="ARBA00022771"/>
    </source>
</evidence>
<feature type="region of interest" description="Disordered" evidence="16">
    <location>
        <begin position="461"/>
        <end position="486"/>
    </location>
</feature>
<feature type="compositionally biased region" description="Basic residues" evidence="16">
    <location>
        <begin position="278"/>
        <end position="293"/>
    </location>
</feature>
<feature type="region of interest" description="Disordered" evidence="16">
    <location>
        <begin position="1556"/>
        <end position="1585"/>
    </location>
</feature>
<feature type="domain" description="C2H2-type" evidence="17">
    <location>
        <begin position="1399"/>
        <end position="1427"/>
    </location>
</feature>
<dbReference type="InterPro" id="IPR013087">
    <property type="entry name" value="Znf_C2H2_type"/>
</dbReference>
<keyword evidence="6" id="KW-0677">Repeat</keyword>
<evidence type="ECO:0000256" key="5">
    <source>
        <dbReference type="ARBA" id="ARBA00022723"/>
    </source>
</evidence>
<evidence type="ECO:0000256" key="6">
    <source>
        <dbReference type="ARBA" id="ARBA00022737"/>
    </source>
</evidence>
<dbReference type="Proteomes" id="UP000762676">
    <property type="component" value="Unassembled WGS sequence"/>
</dbReference>
<reference evidence="18 19" key="1">
    <citation type="journal article" date="2021" name="Elife">
        <title>Chloroplast acquisition without the gene transfer in kleptoplastic sea slugs, Plakobranchus ocellatus.</title>
        <authorList>
            <person name="Maeda T."/>
            <person name="Takahashi S."/>
            <person name="Yoshida T."/>
            <person name="Shimamura S."/>
            <person name="Takaki Y."/>
            <person name="Nagai Y."/>
            <person name="Toyoda A."/>
            <person name="Suzuki Y."/>
            <person name="Arimoto A."/>
            <person name="Ishii H."/>
            <person name="Satoh N."/>
            <person name="Nishiyama T."/>
            <person name="Hasebe M."/>
            <person name="Maruyama T."/>
            <person name="Minagawa J."/>
            <person name="Obokata J."/>
            <person name="Shigenobu S."/>
        </authorList>
    </citation>
    <scope>NUCLEOTIDE SEQUENCE [LARGE SCALE GENOMIC DNA]</scope>
</reference>
<dbReference type="PANTHER" id="PTHR24379:SF128">
    <property type="entry name" value="C2H2-TYPE DOMAIN-CONTAINING PROTEIN"/>
    <property type="match status" value="1"/>
</dbReference>
<feature type="region of interest" description="Disordered" evidence="16">
    <location>
        <begin position="276"/>
        <end position="317"/>
    </location>
</feature>
<comment type="similarity">
    <text evidence="2">Belongs to the krueppel C2H2-type zinc-finger protein family.</text>
</comment>
<evidence type="ECO:0000256" key="3">
    <source>
        <dbReference type="ARBA" id="ARBA00022473"/>
    </source>
</evidence>
<feature type="domain" description="C2H2-type" evidence="17">
    <location>
        <begin position="1462"/>
        <end position="1489"/>
    </location>
</feature>
<feature type="domain" description="C2H2-type" evidence="17">
    <location>
        <begin position="1105"/>
        <end position="1132"/>
    </location>
</feature>
<dbReference type="SUPFAM" id="SSF57667">
    <property type="entry name" value="beta-beta-alpha zinc fingers"/>
    <property type="match status" value="9"/>
</dbReference>
<feature type="domain" description="C2H2-type" evidence="17">
    <location>
        <begin position="1135"/>
        <end position="1158"/>
    </location>
</feature>
<dbReference type="Gene3D" id="3.30.160.60">
    <property type="entry name" value="Classic Zinc Finger"/>
    <property type="match status" value="11"/>
</dbReference>
<keyword evidence="10" id="KW-0805">Transcription regulation</keyword>
<evidence type="ECO:0000256" key="9">
    <source>
        <dbReference type="ARBA" id="ARBA00022833"/>
    </source>
</evidence>
<dbReference type="Pfam" id="PF13912">
    <property type="entry name" value="zf-C2H2_6"/>
    <property type="match status" value="2"/>
</dbReference>
<keyword evidence="19" id="KW-1185">Reference proteome</keyword>
<evidence type="ECO:0000256" key="8">
    <source>
        <dbReference type="ARBA" id="ARBA00022782"/>
    </source>
</evidence>
<feature type="region of interest" description="Disordered" evidence="16">
    <location>
        <begin position="1482"/>
        <end position="1522"/>
    </location>
</feature>
<sequence length="1585" mass="172723">MGPTDPPKPREDSASPVVKKEKLSCDMCSEEFLSQEYLDTHIEQIHGTGSVLKANSIKCPLCIESFATTEDLCAHIVSHAPSAGTPTSSHTVSTEAMDSRAELVGQKTNGATIMSELLQDDAGLGNKKRGHSSNSSSKTKPVTGEALVCPYCLVDGFESLESLELHLTSVHSVKPTEVYTCNYCNAPYPNLYSLHDHMTVVHRSQHGLDITYPCSMCVQRFHSLDALAKHKGIVHAHTKSTGIDAAFCNRCNMTLPSPRYLEEHMATVHNIIMDKTARSSKRKGKRLSKKHGVKFGDSKNHASKTNGVATFSSPPKKHARLSQGLTVEEASVAMLLPQDQGLPVGVKHVPDHLQNRPLTESHSLMSSLLATSSALSESLTCNQCNATFHEPQNYAAHMALHSSNLLSLSFARSAAVASAIGSGAGEEGTEATNRTITETGRSDKGGQSMHEAIIASKQPVGYSAERGGTDGARSAQGRTSQGASDNDAHECFKCGARFGSEEQLEAHASLHYLCVSTEYGCSSCQKNFSKPDELQKHLMDIHAHHLYRCSLCKDIFDSKVNIQVHFAIKHSNECKLYKCLPCDIMFRSEMEWQVHVRVNHLHMSKPYRCLFCQESFTSEVELQCHLTSHSKQFRCPMCDQAFHIEYLLDQHMQNCHGDHKPEVSQSRSDSKSPRPAITPSYKNVTTKKERSDSPKVCLDLKDNPFSSSVLPSSSSSSSGSPRIILKSPSARSPSQRSATSPHNQQHLIPSPAPEKSPYASNTITSPLTYGPVPQVALTSPPAAVSAIWKNTEPLHTCNICDVKFCNLALLNLHKAQDHGVKQHVINTSPQATVTSSAPLQRPSSGVKLSSTVATSVFNGDSERLAIHAAGKPSSKADRDKLLLANQTILSVLTNPSPSSNDASLPTAPPLSLIAPHNVTTPLSCMFCSQTFKSNAEYNKHMKIHINSGNLTCSICDETFTSAAVLAEHKLTHCKIQQGNTCVVCRATLSNQEQFFLHAQEHGFDGSLVQCVICRQTLSSLTELQMHGRHHFQVRPAFFTCCVCLKSFESRENLVAKLNASGRTYYVCKPCYHGEAPLHTCSQCSEKFATAQLLEAHMQTHKQATYQCIKCQQSFSSEREIQLHVASHVLTEGTQHECRLCGSVFDSPARLQTHLIQHSFVGRDIVCHVCNKVFDSPQEIQVHALEHGAPYRKYGCSRCAHTFFFSAELDNHKLIYNHGTVAATKDNGAETGSVIGNSPVAGMSPSSSLFPPPGFSISASSLLSSPAALSMATLASFISSSSSLIKPAEEVVGSTSKRLPESFQFSPTGIILPSPTNSGLLASQLFSTASSGLHSSHDSLLAEQYPLSMSLPLPVASEPPLSPLSGPGTLQCPECGKHFSTGTALANHRKTHWKKDSNSIRCSMCPDTFSSATAMQEHFFAVHSDKGYNRKKKSFKCMMCEKECSTLSALQNHILSHRTGGSLPCPLCKRTFTSQRYLNLHMRVHKTDDNERSKERPASRSQGDRENSTEEDTQPSPAAAAVDTPRTLACPVCGDSFNSTWEIDEHLKTHEEVFTTLSEATSTPNGFDLSTKGETATNEDNKKSVS</sequence>
<feature type="domain" description="C2H2-type" evidence="17">
    <location>
        <begin position="1008"/>
        <end position="1035"/>
    </location>
</feature>
<name>A0AAV4FA79_9GAST</name>
<protein>
    <submittedName>
        <fullName evidence="18">Zinc finger protein 423-like</fullName>
    </submittedName>
</protein>
<feature type="domain" description="C2H2-type" evidence="17">
    <location>
        <begin position="179"/>
        <end position="207"/>
    </location>
</feature>
<feature type="domain" description="C2H2-type" evidence="17">
    <location>
        <begin position="547"/>
        <end position="575"/>
    </location>
</feature>
<keyword evidence="7 15" id="KW-0863">Zinc-finger</keyword>
<keyword evidence="12" id="KW-0010">Activator</keyword>
<feature type="domain" description="C2H2-type" evidence="17">
    <location>
        <begin position="379"/>
        <end position="406"/>
    </location>
</feature>
<evidence type="ECO:0000256" key="4">
    <source>
        <dbReference type="ARBA" id="ARBA00022491"/>
    </source>
</evidence>
<keyword evidence="4" id="KW-0678">Repressor</keyword>
<feature type="compositionally biased region" description="Basic and acidic residues" evidence="16">
    <location>
        <begin position="1484"/>
        <end position="1507"/>
    </location>
</feature>
<feature type="compositionally biased region" description="Basic and acidic residues" evidence="16">
    <location>
        <begin position="686"/>
        <end position="702"/>
    </location>
</feature>
<keyword evidence="13" id="KW-0804">Transcription</keyword>
<evidence type="ECO:0000256" key="16">
    <source>
        <dbReference type="SAM" id="MobiDB-lite"/>
    </source>
</evidence>
<feature type="domain" description="C2H2-type" evidence="17">
    <location>
        <begin position="489"/>
        <end position="511"/>
    </location>
</feature>
<dbReference type="PANTHER" id="PTHR24379">
    <property type="entry name" value="KRAB AND ZINC FINGER DOMAIN-CONTAINING"/>
    <property type="match status" value="1"/>
</dbReference>
<feature type="domain" description="C2H2-type" evidence="17">
    <location>
        <begin position="1078"/>
        <end position="1100"/>
    </location>
</feature>
<accession>A0AAV4FA79</accession>
<dbReference type="InterPro" id="IPR036236">
    <property type="entry name" value="Znf_C2H2_sf"/>
</dbReference>
<feature type="domain" description="C2H2-type" evidence="17">
    <location>
        <begin position="519"/>
        <end position="543"/>
    </location>
</feature>
<dbReference type="Pfam" id="PF00096">
    <property type="entry name" value="zf-C2H2"/>
    <property type="match status" value="2"/>
</dbReference>
<keyword evidence="11" id="KW-0238">DNA-binding</keyword>
<feature type="domain" description="C2H2-type" evidence="17">
    <location>
        <begin position="950"/>
        <end position="977"/>
    </location>
</feature>
<feature type="domain" description="C2H2-type" evidence="17">
    <location>
        <begin position="633"/>
        <end position="661"/>
    </location>
</feature>
<feature type="domain" description="C2H2-type" evidence="17">
    <location>
        <begin position="1527"/>
        <end position="1549"/>
    </location>
</feature>
<evidence type="ECO:0000256" key="1">
    <source>
        <dbReference type="ARBA" id="ARBA00004123"/>
    </source>
</evidence>
<feature type="compositionally biased region" description="Low complexity" evidence="16">
    <location>
        <begin position="706"/>
        <end position="720"/>
    </location>
</feature>
<feature type="compositionally biased region" description="Polar residues" evidence="16">
    <location>
        <begin position="303"/>
        <end position="313"/>
    </location>
</feature>
<evidence type="ECO:0000313" key="19">
    <source>
        <dbReference type="Proteomes" id="UP000762676"/>
    </source>
</evidence>
<evidence type="ECO:0000256" key="14">
    <source>
        <dbReference type="ARBA" id="ARBA00023242"/>
    </source>
</evidence>
<keyword evidence="14" id="KW-0539">Nucleus</keyword>
<feature type="region of interest" description="Disordered" evidence="16">
    <location>
        <begin position="657"/>
        <end position="762"/>
    </location>
</feature>
<evidence type="ECO:0000259" key="17">
    <source>
        <dbReference type="PROSITE" id="PS50157"/>
    </source>
</evidence>
<keyword evidence="5" id="KW-0479">Metal-binding</keyword>
<evidence type="ECO:0000256" key="10">
    <source>
        <dbReference type="ARBA" id="ARBA00023015"/>
    </source>
</evidence>
<evidence type="ECO:0000256" key="13">
    <source>
        <dbReference type="ARBA" id="ARBA00023163"/>
    </source>
</evidence>
<comment type="caution">
    <text evidence="18">The sequence shown here is derived from an EMBL/GenBank/DDBJ whole genome shotgun (WGS) entry which is preliminary data.</text>
</comment>
<dbReference type="PROSITE" id="PS50157">
    <property type="entry name" value="ZINC_FINGER_C2H2_2"/>
    <property type="match status" value="19"/>
</dbReference>
<dbReference type="EMBL" id="BMAT01007723">
    <property type="protein sequence ID" value="GFR69761.1"/>
    <property type="molecule type" value="Genomic_DNA"/>
</dbReference>
<dbReference type="GO" id="GO:0008270">
    <property type="term" value="F:zinc ion binding"/>
    <property type="evidence" value="ECO:0007669"/>
    <property type="project" value="UniProtKB-KW"/>
</dbReference>
<dbReference type="PROSITE" id="PS00028">
    <property type="entry name" value="ZINC_FINGER_C2H2_1"/>
    <property type="match status" value="26"/>
</dbReference>
<evidence type="ECO:0000256" key="2">
    <source>
        <dbReference type="ARBA" id="ARBA00006991"/>
    </source>
</evidence>
<feature type="domain" description="C2H2-type" evidence="17">
    <location>
        <begin position="23"/>
        <end position="46"/>
    </location>
</feature>
<feature type="compositionally biased region" description="Basic and acidic residues" evidence="16">
    <location>
        <begin position="657"/>
        <end position="672"/>
    </location>
</feature>
<evidence type="ECO:0000256" key="15">
    <source>
        <dbReference type="PROSITE-ProRule" id="PRU00042"/>
    </source>
</evidence>
<gene>
    <name evidence="18" type="ORF">ElyMa_003765400</name>
</gene>
<evidence type="ECO:0000256" key="12">
    <source>
        <dbReference type="ARBA" id="ARBA00023159"/>
    </source>
</evidence>
<feature type="compositionally biased region" description="Low complexity" evidence="16">
    <location>
        <begin position="727"/>
        <end position="741"/>
    </location>
</feature>